<proteinExistence type="predicted"/>
<dbReference type="Proteomes" id="UP001530377">
    <property type="component" value="Unassembled WGS sequence"/>
</dbReference>
<dbReference type="InterPro" id="IPR006148">
    <property type="entry name" value="Glc/Gal-6P_isomerase"/>
</dbReference>
<dbReference type="PANTHER" id="PTHR11054">
    <property type="entry name" value="6-PHOSPHOGLUCONOLACTONASE"/>
    <property type="match status" value="1"/>
</dbReference>
<evidence type="ECO:0000259" key="2">
    <source>
        <dbReference type="Pfam" id="PF01182"/>
    </source>
</evidence>
<feature type="signal peptide" evidence="1">
    <location>
        <begin position="1"/>
        <end position="24"/>
    </location>
</feature>
<evidence type="ECO:0000256" key="1">
    <source>
        <dbReference type="SAM" id="SignalP"/>
    </source>
</evidence>
<organism evidence="3 4">
    <name type="scientific">Cyclostephanos tholiformis</name>
    <dbReference type="NCBI Taxonomy" id="382380"/>
    <lineage>
        <taxon>Eukaryota</taxon>
        <taxon>Sar</taxon>
        <taxon>Stramenopiles</taxon>
        <taxon>Ochrophyta</taxon>
        <taxon>Bacillariophyta</taxon>
        <taxon>Coscinodiscophyceae</taxon>
        <taxon>Thalassiosirophycidae</taxon>
        <taxon>Stephanodiscales</taxon>
        <taxon>Stephanodiscaceae</taxon>
        <taxon>Cyclostephanos</taxon>
    </lineage>
</organism>
<comment type="caution">
    <text evidence="3">The sequence shown here is derived from an EMBL/GenBank/DDBJ whole genome shotgun (WGS) entry which is preliminary data.</text>
</comment>
<dbReference type="PANTHER" id="PTHR11054:SF0">
    <property type="entry name" value="6-PHOSPHOGLUCONOLACTONASE"/>
    <property type="match status" value="1"/>
</dbReference>
<dbReference type="Pfam" id="PF01182">
    <property type="entry name" value="Glucosamine_iso"/>
    <property type="match status" value="1"/>
</dbReference>
<evidence type="ECO:0000313" key="4">
    <source>
        <dbReference type="Proteomes" id="UP001530377"/>
    </source>
</evidence>
<feature type="chain" id="PRO_5044741201" description="Glucosamine/galactosamine-6-phosphate isomerase domain-containing protein" evidence="1">
    <location>
        <begin position="25"/>
        <end position="328"/>
    </location>
</feature>
<evidence type="ECO:0000313" key="3">
    <source>
        <dbReference type="EMBL" id="KAL3807979.1"/>
    </source>
</evidence>
<dbReference type="Gene3D" id="3.40.50.1360">
    <property type="match status" value="1"/>
</dbReference>
<reference evidence="3 4" key="1">
    <citation type="submission" date="2024-10" db="EMBL/GenBank/DDBJ databases">
        <title>Updated reference genomes for cyclostephanoid diatoms.</title>
        <authorList>
            <person name="Roberts W.R."/>
            <person name="Alverson A.J."/>
        </authorList>
    </citation>
    <scope>NUCLEOTIDE SEQUENCE [LARGE SCALE GENOMIC DNA]</scope>
    <source>
        <strain evidence="3 4">AJA228-03</strain>
    </source>
</reference>
<dbReference type="InterPro" id="IPR039104">
    <property type="entry name" value="6PGL"/>
</dbReference>
<feature type="domain" description="Glucosamine/galactosamine-6-phosphate isomerase" evidence="2">
    <location>
        <begin position="69"/>
        <end position="274"/>
    </location>
</feature>
<dbReference type="SUPFAM" id="SSF100950">
    <property type="entry name" value="NagB/RpiA/CoA transferase-like"/>
    <property type="match status" value="1"/>
</dbReference>
<name>A0ABD3R598_9STRA</name>
<dbReference type="EMBL" id="JALLPB020000562">
    <property type="protein sequence ID" value="KAL3807979.1"/>
    <property type="molecule type" value="Genomic_DNA"/>
</dbReference>
<gene>
    <name evidence="3" type="ORF">ACHAXA_000949</name>
</gene>
<accession>A0ABD3R598</accession>
<keyword evidence="4" id="KW-1185">Reference proteome</keyword>
<protein>
    <recommendedName>
        <fullName evidence="2">Glucosamine/galactosamine-6-phosphate isomerase domain-containing protein</fullName>
    </recommendedName>
</protein>
<keyword evidence="1" id="KW-0732">Signal</keyword>
<dbReference type="AlphaFoldDB" id="A0ABD3R598"/>
<dbReference type="InterPro" id="IPR037171">
    <property type="entry name" value="NagB/RpiA_transferase-like"/>
</dbReference>
<sequence length="328" mass="34787">MTRPSSSLPASLLTIAMSIVGSRAFLLPVALHPPHPTAGGRDILAVMSSVASTSPLHAAPASNVHVLPTENDVASAIHEIVERAATESISARGRFALAIPGGSVLKVLADLEPSSDWPRYTTLAFVNHKCVPVDDASSAIEAQARTKFVNRWNVGRVISLDGTSDGAHESSRYEAKLRALSEVELPRDVDGFPIFDLALIGVGDDGHIGSLYPNRDEIDVVDGPWVVPSYKKDPPGISLSLPVMQRAKYTVISAAGKSAKYPNGKAGAMRMAIMDENVMPSAFPAVALREYAAWILDGPNGSELINAKMSTVEDAVTAVFEDEVARAV</sequence>